<feature type="compositionally biased region" description="Polar residues" evidence="5">
    <location>
        <begin position="459"/>
        <end position="477"/>
    </location>
</feature>
<organism evidence="8 9">
    <name type="scientific">Nephila pilipes</name>
    <name type="common">Giant wood spider</name>
    <name type="synonym">Nephila maculata</name>
    <dbReference type="NCBI Taxonomy" id="299642"/>
    <lineage>
        <taxon>Eukaryota</taxon>
        <taxon>Metazoa</taxon>
        <taxon>Ecdysozoa</taxon>
        <taxon>Arthropoda</taxon>
        <taxon>Chelicerata</taxon>
        <taxon>Arachnida</taxon>
        <taxon>Araneae</taxon>
        <taxon>Araneomorphae</taxon>
        <taxon>Entelegynae</taxon>
        <taxon>Araneoidea</taxon>
        <taxon>Nephilidae</taxon>
        <taxon>Nephila</taxon>
    </lineage>
</organism>
<dbReference type="Gene3D" id="2.60.120.260">
    <property type="entry name" value="Galactose-binding domain-like"/>
    <property type="match status" value="1"/>
</dbReference>
<dbReference type="SUPFAM" id="SSF49785">
    <property type="entry name" value="Galactose-binding domain-like"/>
    <property type="match status" value="1"/>
</dbReference>
<dbReference type="GO" id="GO:0034975">
    <property type="term" value="P:protein folding in endoplasmic reticulum"/>
    <property type="evidence" value="ECO:0007669"/>
    <property type="project" value="TreeGrafter"/>
</dbReference>
<evidence type="ECO:0000256" key="6">
    <source>
        <dbReference type="SAM" id="Phobius"/>
    </source>
</evidence>
<dbReference type="AlphaFoldDB" id="A0A8X6TZX7"/>
<comment type="subcellular location">
    <subcellularLocation>
        <location evidence="1">Endomembrane system</location>
    </subcellularLocation>
</comment>
<keyword evidence="9" id="KW-1185">Reference proteome</keyword>
<evidence type="ECO:0000256" key="2">
    <source>
        <dbReference type="ARBA" id="ARBA00022692"/>
    </source>
</evidence>
<dbReference type="InterPro" id="IPR045120">
    <property type="entry name" value="Suco/Slp1-like"/>
</dbReference>
<accession>A0A8X6TZX7</accession>
<feature type="domain" description="SUN" evidence="7">
    <location>
        <begin position="99"/>
        <end position="266"/>
    </location>
</feature>
<name>A0A8X6TZX7_NEPPI</name>
<dbReference type="GO" id="GO:0016020">
    <property type="term" value="C:membrane"/>
    <property type="evidence" value="ECO:0007669"/>
    <property type="project" value="InterPro"/>
</dbReference>
<comment type="caution">
    <text evidence="8">The sequence shown here is derived from an EMBL/GenBank/DDBJ whole genome shotgun (WGS) entry which is preliminary data.</text>
</comment>
<dbReference type="Pfam" id="PF07738">
    <property type="entry name" value="Sad1_UNC"/>
    <property type="match status" value="1"/>
</dbReference>
<dbReference type="PANTHER" id="PTHR12953">
    <property type="entry name" value="MEMBRANE PROTEIN CH1 RELATED"/>
    <property type="match status" value="1"/>
</dbReference>
<evidence type="ECO:0000256" key="5">
    <source>
        <dbReference type="SAM" id="MobiDB-lite"/>
    </source>
</evidence>
<evidence type="ECO:0000259" key="7">
    <source>
        <dbReference type="PROSITE" id="PS51469"/>
    </source>
</evidence>
<dbReference type="GO" id="GO:0005737">
    <property type="term" value="C:cytoplasm"/>
    <property type="evidence" value="ECO:0007669"/>
    <property type="project" value="TreeGrafter"/>
</dbReference>
<dbReference type="GO" id="GO:0012505">
    <property type="term" value="C:endomembrane system"/>
    <property type="evidence" value="ECO:0007669"/>
    <property type="project" value="UniProtKB-SubCell"/>
</dbReference>
<gene>
    <name evidence="8" type="primary">Suco</name>
    <name evidence="8" type="ORF">NPIL_63171</name>
</gene>
<feature type="transmembrane region" description="Helical" evidence="6">
    <location>
        <begin position="12"/>
        <end position="31"/>
    </location>
</feature>
<evidence type="ECO:0000256" key="1">
    <source>
        <dbReference type="ARBA" id="ARBA00004308"/>
    </source>
</evidence>
<evidence type="ECO:0000256" key="3">
    <source>
        <dbReference type="ARBA" id="ARBA00022989"/>
    </source>
</evidence>
<keyword evidence="2 6" id="KW-0812">Transmembrane</keyword>
<keyword evidence="3 6" id="KW-1133">Transmembrane helix</keyword>
<dbReference type="InterPro" id="IPR012919">
    <property type="entry name" value="SUN_dom"/>
</dbReference>
<protein>
    <submittedName>
        <fullName evidence="8">SUN domain-containing ossification factor</fullName>
    </submittedName>
</protein>
<dbReference type="Proteomes" id="UP000887013">
    <property type="component" value="Unassembled WGS sequence"/>
</dbReference>
<dbReference type="PROSITE" id="PS51469">
    <property type="entry name" value="SUN"/>
    <property type="match status" value="1"/>
</dbReference>
<dbReference type="EMBL" id="BMAW01070857">
    <property type="protein sequence ID" value="GFT75529.1"/>
    <property type="molecule type" value="Genomic_DNA"/>
</dbReference>
<evidence type="ECO:0000313" key="8">
    <source>
        <dbReference type="EMBL" id="GFT75529.1"/>
    </source>
</evidence>
<dbReference type="PANTHER" id="PTHR12953:SF0">
    <property type="entry name" value="SUN DOMAIN-CONTAINING OSSIFICATION FACTOR"/>
    <property type="match status" value="1"/>
</dbReference>
<feature type="region of interest" description="Disordered" evidence="5">
    <location>
        <begin position="458"/>
        <end position="477"/>
    </location>
</feature>
<evidence type="ECO:0000256" key="4">
    <source>
        <dbReference type="ARBA" id="ARBA00023136"/>
    </source>
</evidence>
<reference evidence="8" key="1">
    <citation type="submission" date="2020-08" db="EMBL/GenBank/DDBJ databases">
        <title>Multicomponent nature underlies the extraordinary mechanical properties of spider dragline silk.</title>
        <authorList>
            <person name="Kono N."/>
            <person name="Nakamura H."/>
            <person name="Mori M."/>
            <person name="Yoshida Y."/>
            <person name="Ohtoshi R."/>
            <person name="Malay A.D."/>
            <person name="Moran D.A.P."/>
            <person name="Tomita M."/>
            <person name="Numata K."/>
            <person name="Arakawa K."/>
        </authorList>
    </citation>
    <scope>NUCLEOTIDE SEQUENCE</scope>
</reference>
<sequence>MKEKKREFRNSVTNAIQLVGLLCLLFWSFTWNTPNDFDLPMTRKSFKGPATKCCLKDDSITEYLKTNSFVVESFKTVKYVGGYDWKVSTVGNSLLPPFNVWKEVELNKQEKVEGRDKIVVPKTTRRKLNYASSKCGAKILASNKDSKHRMSILNEKADEYMLNSCKIKVWFVVELCDTIEATQIELANYELFSSSPKEFSVFSSSIYPTQTWNLLGAFEAKNQRTMQVFNLDFQNHGNFIKVVIFTNYGKEHFCTLSVFRVVGYSMVYYYDEIMEESIQNYEKNTSLINETDNMNLKEKTSNYSNENTSISNTLQSNNGTKRKWNLISDSLLKFCQMTLKYCNFTESSKTNSHQSACLFFKSIHLKNETICDDIWTITAPTANFKSTYLYSESLNLVRETKQPSNFTKYNGVDDVNKKLNRLLLEFQNPSTSSNKIPLQITNSSNKIILNKTLKRRSSDVQFSQQTDDNLDSSTSSKVNRSIAGINDKISKNIKGKNPADSDEHCDCSKYAGVDETEQNEKSSETSQIEYVEDVIDSATQMQKESVLVKLTMRIKESETNLNFINKYLQQLSESYRRQIEDMLRIFSGTVKAIRVTSEKAAVVDKQQQTSIEGLQIKIKYLSSKIKYLEVGQKDILKQVLELHGFFLILDLIIMSTIFSIFFNKFRHNEHSFK</sequence>
<evidence type="ECO:0000313" key="9">
    <source>
        <dbReference type="Proteomes" id="UP000887013"/>
    </source>
</evidence>
<keyword evidence="4 6" id="KW-0472">Membrane</keyword>
<feature type="transmembrane region" description="Helical" evidence="6">
    <location>
        <begin position="642"/>
        <end position="663"/>
    </location>
</feature>
<dbReference type="InterPro" id="IPR008979">
    <property type="entry name" value="Galactose-bd-like_sf"/>
</dbReference>
<dbReference type="OrthoDB" id="266334at2759"/>
<proteinExistence type="predicted"/>